<dbReference type="Gene3D" id="2.60.120.200">
    <property type="match status" value="1"/>
</dbReference>
<keyword evidence="10" id="KW-1185">Reference proteome</keyword>
<sequence>MRRIATELGGRTSGRVTALIGAGLAALLASSLFSGGGPALADSLFSHVGGSFSETSGSFDPSRWQRSDGWKAGGHMNCTWSRANVTSGKGHLALTVDDRITGYDRYSCGEYSTHRFYGYGAYTVSLKAVKADGVMTSVSHYTGPPFGDPWDEITLGIAGKDTTKLEISYVVNGVGHRNAVVDLGFDAAKGFHSYGFDWKPDGIVWTVDGKPVHEVSGRPEQLPRMPGRLMLRFWSASGDTQWLRRFTYPGHPLTAEVASVTFREDPANLSN</sequence>
<dbReference type="Proteomes" id="UP000509702">
    <property type="component" value="Plasmid unnamed6"/>
</dbReference>
<dbReference type="KEGG" id="aoz:HUE56_28845"/>
<dbReference type="AlphaFoldDB" id="A0A6N1AVY7"/>
<evidence type="ECO:0000313" key="10">
    <source>
        <dbReference type="Proteomes" id="UP000509702"/>
    </source>
</evidence>
<dbReference type="PANTHER" id="PTHR31062">
    <property type="entry name" value="XYLOGLUCAN ENDOTRANSGLUCOSYLASE/HYDROLASE PROTEIN 8-RELATED"/>
    <property type="match status" value="1"/>
</dbReference>
<keyword evidence="3 9" id="KW-0378">Hydrolase</keyword>
<dbReference type="InterPro" id="IPR044791">
    <property type="entry name" value="Beta-glucanase/XTH"/>
</dbReference>
<dbReference type="InterPro" id="IPR000757">
    <property type="entry name" value="Beta-glucanase-like"/>
</dbReference>
<keyword evidence="9" id="KW-0614">Plasmid</keyword>
<gene>
    <name evidence="9" type="ORF">HUE56_28845</name>
</gene>
<evidence type="ECO:0000259" key="8">
    <source>
        <dbReference type="PROSITE" id="PS51762"/>
    </source>
</evidence>
<proteinExistence type="inferred from homology"/>
<feature type="domain" description="GH16" evidence="8">
    <location>
        <begin position="53"/>
        <end position="251"/>
    </location>
</feature>
<dbReference type="EMBL" id="CP054621">
    <property type="protein sequence ID" value="QKS54447.1"/>
    <property type="molecule type" value="Genomic_DNA"/>
</dbReference>
<comment type="similarity">
    <text evidence="1">Belongs to the glycosyl hydrolase 16 family.</text>
</comment>
<dbReference type="OrthoDB" id="9809583at2"/>
<protein>
    <recommendedName>
        <fullName evidence="2">Beta-glucanase</fullName>
    </recommendedName>
    <alternativeName>
        <fullName evidence="7">1,3-1,4-beta-D-glucan 4-glucanohydrolase</fullName>
    </alternativeName>
    <alternativeName>
        <fullName evidence="6">Endo-beta-1,3-1,4 glucanase</fullName>
    </alternativeName>
    <alternativeName>
        <fullName evidence="5">Lichenase</fullName>
    </alternativeName>
</protein>
<evidence type="ECO:0000256" key="5">
    <source>
        <dbReference type="ARBA" id="ARBA00029722"/>
    </source>
</evidence>
<evidence type="ECO:0000256" key="6">
    <source>
        <dbReference type="ARBA" id="ARBA00029771"/>
    </source>
</evidence>
<dbReference type="Pfam" id="PF00722">
    <property type="entry name" value="Glyco_hydro_16"/>
    <property type="match status" value="1"/>
</dbReference>
<evidence type="ECO:0000256" key="4">
    <source>
        <dbReference type="ARBA" id="ARBA00023295"/>
    </source>
</evidence>
<dbReference type="RefSeq" id="WP_149201334.1">
    <property type="nucleotide sequence ID" value="NZ_BSOV01000021.1"/>
</dbReference>
<dbReference type="GO" id="GO:0004553">
    <property type="term" value="F:hydrolase activity, hydrolyzing O-glycosyl compounds"/>
    <property type="evidence" value="ECO:0007669"/>
    <property type="project" value="InterPro"/>
</dbReference>
<evidence type="ECO:0000256" key="1">
    <source>
        <dbReference type="ARBA" id="ARBA00006865"/>
    </source>
</evidence>
<evidence type="ECO:0000256" key="7">
    <source>
        <dbReference type="ARBA" id="ARBA00031665"/>
    </source>
</evidence>
<dbReference type="PRINTS" id="PR00737">
    <property type="entry name" value="GLHYDRLASE16"/>
</dbReference>
<reference evidence="9 10" key="1">
    <citation type="submission" date="2020-06" db="EMBL/GenBank/DDBJ databases">
        <title>Complete genome of Azosprillum oryzae KACC14407.</title>
        <authorList>
            <person name="Kim M."/>
            <person name="Park Y.-J."/>
            <person name="Shin J.-H."/>
        </authorList>
    </citation>
    <scope>NUCLEOTIDE SEQUENCE [LARGE SCALE GENOMIC DNA]</scope>
    <source>
        <strain evidence="9 10">KACC 14407</strain>
        <plasmid evidence="9 10">unnamed6</plasmid>
    </source>
</reference>
<accession>A0A6N1AVY7</accession>
<keyword evidence="4" id="KW-0326">Glycosidase</keyword>
<dbReference type="PROSITE" id="PS51762">
    <property type="entry name" value="GH16_2"/>
    <property type="match status" value="1"/>
</dbReference>
<dbReference type="GO" id="GO:0005975">
    <property type="term" value="P:carbohydrate metabolic process"/>
    <property type="evidence" value="ECO:0007669"/>
    <property type="project" value="InterPro"/>
</dbReference>
<evidence type="ECO:0000256" key="2">
    <source>
        <dbReference type="ARBA" id="ARBA00014569"/>
    </source>
</evidence>
<evidence type="ECO:0000313" key="9">
    <source>
        <dbReference type="EMBL" id="QKS54447.1"/>
    </source>
</evidence>
<dbReference type="InterPro" id="IPR008264">
    <property type="entry name" value="Beta_glucanase"/>
</dbReference>
<dbReference type="InterPro" id="IPR013320">
    <property type="entry name" value="ConA-like_dom_sf"/>
</dbReference>
<geneLocation type="plasmid" evidence="9 10">
    <name>unnamed6</name>
</geneLocation>
<evidence type="ECO:0000256" key="3">
    <source>
        <dbReference type="ARBA" id="ARBA00022801"/>
    </source>
</evidence>
<dbReference type="SUPFAM" id="SSF49899">
    <property type="entry name" value="Concanavalin A-like lectins/glucanases"/>
    <property type="match status" value="1"/>
</dbReference>
<organism evidence="9 10">
    <name type="scientific">Azospirillum oryzae</name>
    <dbReference type="NCBI Taxonomy" id="286727"/>
    <lineage>
        <taxon>Bacteria</taxon>
        <taxon>Pseudomonadati</taxon>
        <taxon>Pseudomonadota</taxon>
        <taxon>Alphaproteobacteria</taxon>
        <taxon>Rhodospirillales</taxon>
        <taxon>Azospirillaceae</taxon>
        <taxon>Azospirillum</taxon>
    </lineage>
</organism>
<name>A0A6N1AVY7_9PROT</name>